<keyword evidence="6" id="KW-1185">Reference proteome</keyword>
<feature type="transmembrane region" description="Helical" evidence="2">
    <location>
        <begin position="257"/>
        <end position="275"/>
    </location>
</feature>
<keyword evidence="2" id="KW-1133">Transmembrane helix</keyword>
<evidence type="ECO:0000256" key="1">
    <source>
        <dbReference type="SAM" id="MobiDB-lite"/>
    </source>
</evidence>
<dbReference type="InterPro" id="IPR025390">
    <property type="entry name" value="Dsc3_C"/>
</dbReference>
<feature type="transmembrane region" description="Helical" evidence="2">
    <location>
        <begin position="226"/>
        <end position="245"/>
    </location>
</feature>
<dbReference type="AlphaFoldDB" id="A0AAE0DKC8"/>
<dbReference type="GO" id="GO:0044695">
    <property type="term" value="C:Dsc E3 ubiquitin ligase complex"/>
    <property type="evidence" value="ECO:0007669"/>
    <property type="project" value="InterPro"/>
</dbReference>
<evidence type="ECO:0000313" key="6">
    <source>
        <dbReference type="Proteomes" id="UP001276659"/>
    </source>
</evidence>
<reference evidence="5" key="1">
    <citation type="submission" date="2022-11" db="EMBL/GenBank/DDBJ databases">
        <title>Chromosomal genome sequence assembly and mating type (MAT) locus characterization of the leprose asexual lichenized fungus Lepraria neglecta (Nyl.) Erichsen.</title>
        <authorList>
            <person name="Allen J.L."/>
            <person name="Pfeffer B."/>
        </authorList>
    </citation>
    <scope>NUCLEOTIDE SEQUENCE</scope>
    <source>
        <strain evidence="5">Allen 5258</strain>
    </source>
</reference>
<dbReference type="InterPro" id="IPR045226">
    <property type="entry name" value="Dsc3"/>
</dbReference>
<evidence type="ECO:0000259" key="4">
    <source>
        <dbReference type="Pfam" id="PF13373"/>
    </source>
</evidence>
<feature type="domain" description="DSC E3 ubiquitin ligase complex subunit 3 C-terminal" evidence="4">
    <location>
        <begin position="149"/>
        <end position="273"/>
    </location>
</feature>
<sequence>MASPPSSPRPLSFPPLNLIIRFTASIPDLPLTISSPRTITPITLSTLIRPHLPLDLQASPLRLIHSGALLPRTVPLSTCLRLSSTGKSPAQIYIHCSISSDRQLSPAELEAEAKDATSLQSESQGQEDRQSTGARASFSADTTTQPAPQGFDRLLSAGLSPTEVASLRSQFLAVQAHTHTPDTMPSPSEMRLLEERWLDAGTPLNATGGAVGGGADDEAGGGLEDMLWGNVMGFFWAVGAIVWLVREEGVWSKRRQIGVVTGVLVNIAFCILRVGS</sequence>
<dbReference type="Proteomes" id="UP001276659">
    <property type="component" value="Unassembled WGS sequence"/>
</dbReference>
<dbReference type="PANTHER" id="PTHR28049:SF1">
    <property type="entry name" value="DSC E3 UBIQUITIN LIGASE COMPLEX SUBUNIT 3"/>
    <property type="match status" value="1"/>
</dbReference>
<dbReference type="GO" id="GO:0005783">
    <property type="term" value="C:endoplasmic reticulum"/>
    <property type="evidence" value="ECO:0007669"/>
    <property type="project" value="TreeGrafter"/>
</dbReference>
<dbReference type="PANTHER" id="PTHR28049">
    <property type="entry name" value="TRANSMEMBRANE PROTEIN YOR223W"/>
    <property type="match status" value="1"/>
</dbReference>
<evidence type="ECO:0000259" key="3">
    <source>
        <dbReference type="Pfam" id="PF10302"/>
    </source>
</evidence>
<accession>A0AAE0DKC8</accession>
<organism evidence="5 6">
    <name type="scientific">Lepraria neglecta</name>
    <dbReference type="NCBI Taxonomy" id="209136"/>
    <lineage>
        <taxon>Eukaryota</taxon>
        <taxon>Fungi</taxon>
        <taxon>Dikarya</taxon>
        <taxon>Ascomycota</taxon>
        <taxon>Pezizomycotina</taxon>
        <taxon>Lecanoromycetes</taxon>
        <taxon>OSLEUM clade</taxon>
        <taxon>Lecanoromycetidae</taxon>
        <taxon>Lecanorales</taxon>
        <taxon>Lecanorineae</taxon>
        <taxon>Stereocaulaceae</taxon>
        <taxon>Lepraria</taxon>
    </lineage>
</organism>
<dbReference type="InterPro" id="IPR019413">
    <property type="entry name" value="Dsc3_ub-like_dom"/>
</dbReference>
<keyword evidence="2" id="KW-0472">Membrane</keyword>
<feature type="compositionally biased region" description="Polar residues" evidence="1">
    <location>
        <begin position="131"/>
        <end position="147"/>
    </location>
</feature>
<comment type="caution">
    <text evidence="5">The sequence shown here is derived from an EMBL/GenBank/DDBJ whole genome shotgun (WGS) entry which is preliminary data.</text>
</comment>
<dbReference type="Pfam" id="PF13373">
    <property type="entry name" value="Dsc3_C"/>
    <property type="match status" value="1"/>
</dbReference>
<feature type="domain" description="DSC E3 ubiquitin ligase complex subunit 3 ubiquitin-like" evidence="3">
    <location>
        <begin position="17"/>
        <end position="98"/>
    </location>
</feature>
<dbReference type="EMBL" id="JASNWA010000007">
    <property type="protein sequence ID" value="KAK3172959.1"/>
    <property type="molecule type" value="Genomic_DNA"/>
</dbReference>
<evidence type="ECO:0008006" key="7">
    <source>
        <dbReference type="Google" id="ProtNLM"/>
    </source>
</evidence>
<feature type="region of interest" description="Disordered" evidence="1">
    <location>
        <begin position="105"/>
        <end position="154"/>
    </location>
</feature>
<name>A0AAE0DKC8_9LECA</name>
<gene>
    <name evidence="5" type="ORF">OEA41_006285</name>
</gene>
<evidence type="ECO:0000313" key="5">
    <source>
        <dbReference type="EMBL" id="KAK3172959.1"/>
    </source>
</evidence>
<evidence type="ECO:0000256" key="2">
    <source>
        <dbReference type="SAM" id="Phobius"/>
    </source>
</evidence>
<dbReference type="Pfam" id="PF10302">
    <property type="entry name" value="Dsc3_N"/>
    <property type="match status" value="1"/>
</dbReference>
<protein>
    <recommendedName>
        <fullName evidence="7">DSC E3 ubiquitin ligase complex subunit 3 C-terminal domain-containing protein</fullName>
    </recommendedName>
</protein>
<keyword evidence="2" id="KW-0812">Transmembrane</keyword>
<proteinExistence type="predicted"/>